<dbReference type="InterPro" id="IPR000408">
    <property type="entry name" value="Reg_chr_condens"/>
</dbReference>
<dbReference type="InterPro" id="IPR009091">
    <property type="entry name" value="RCC1/BLIP-II"/>
</dbReference>
<sequence>MTAVAAGYWHSLALRSDGTVVSWGSNTESQLGDGTTINRAVPVRVCAVGRTAPCTRYLVLIRAVSAGVWYSLALQPDYTVAAWGHNDFFQLGDGTHLTHPVPVQVLAPRT</sequence>
<dbReference type="Pfam" id="PF13540">
    <property type="entry name" value="RCC1_2"/>
    <property type="match status" value="1"/>
</dbReference>
<dbReference type="PANTHER" id="PTHR22870:SF408">
    <property type="entry name" value="OS09G0560450 PROTEIN"/>
    <property type="match status" value="1"/>
</dbReference>
<accession>A0A120F7F2</accession>
<evidence type="ECO:0000313" key="2">
    <source>
        <dbReference type="EMBL" id="SCG38071.1"/>
    </source>
</evidence>
<dbReference type="Proteomes" id="UP000198226">
    <property type="component" value="Chromosome I"/>
</dbReference>
<reference evidence="3" key="1">
    <citation type="submission" date="2016-06" db="EMBL/GenBank/DDBJ databases">
        <authorList>
            <person name="Varghese N."/>
            <person name="Submissions Spin"/>
        </authorList>
    </citation>
    <scope>NUCLEOTIDE SEQUENCE [LARGE SCALE GENOMIC DNA]</scope>
    <source>
        <strain evidence="3">DSM 44983</strain>
    </source>
</reference>
<dbReference type="PROSITE" id="PS50012">
    <property type="entry name" value="RCC1_3"/>
    <property type="match status" value="1"/>
</dbReference>
<evidence type="ECO:0000256" key="1">
    <source>
        <dbReference type="ARBA" id="ARBA00022737"/>
    </source>
</evidence>
<protein>
    <submittedName>
        <fullName evidence="2">Regulator of chromosome condensation (RCC1) repeat-containing protein</fullName>
    </submittedName>
</protein>
<dbReference type="AlphaFoldDB" id="A0A120F7F2"/>
<dbReference type="Gene3D" id="2.130.10.30">
    <property type="entry name" value="Regulator of chromosome condensation 1/beta-lactamase-inhibitor protein II"/>
    <property type="match status" value="1"/>
</dbReference>
<name>A0A120F7F2_9ACTN</name>
<evidence type="ECO:0000313" key="3">
    <source>
        <dbReference type="Proteomes" id="UP000198226"/>
    </source>
</evidence>
<keyword evidence="3" id="KW-1185">Reference proteome</keyword>
<dbReference type="PANTHER" id="PTHR22870">
    <property type="entry name" value="REGULATOR OF CHROMOSOME CONDENSATION"/>
    <property type="match status" value="1"/>
</dbReference>
<dbReference type="PROSITE" id="PS00626">
    <property type="entry name" value="RCC1_2"/>
    <property type="match status" value="1"/>
</dbReference>
<proteinExistence type="predicted"/>
<dbReference type="EMBL" id="LT607752">
    <property type="protein sequence ID" value="SCG38071.1"/>
    <property type="molecule type" value="Genomic_DNA"/>
</dbReference>
<gene>
    <name evidence="2" type="ORF">GA0070623_0393</name>
</gene>
<dbReference type="InterPro" id="IPR051210">
    <property type="entry name" value="Ub_ligase/GEF_domain"/>
</dbReference>
<organism evidence="2 3">
    <name type="scientific">Micromonospora rifamycinica</name>
    <dbReference type="NCBI Taxonomy" id="291594"/>
    <lineage>
        <taxon>Bacteria</taxon>
        <taxon>Bacillati</taxon>
        <taxon>Actinomycetota</taxon>
        <taxon>Actinomycetes</taxon>
        <taxon>Micromonosporales</taxon>
        <taxon>Micromonosporaceae</taxon>
        <taxon>Micromonospora</taxon>
    </lineage>
</organism>
<keyword evidence="1" id="KW-0677">Repeat</keyword>
<dbReference type="SUPFAM" id="SSF50985">
    <property type="entry name" value="RCC1/BLIP-II"/>
    <property type="match status" value="1"/>
</dbReference>
<dbReference type="RefSeq" id="WP_067313958.1">
    <property type="nucleotide sequence ID" value="NZ_LRMV01000180.1"/>
</dbReference>